<dbReference type="Proteomes" id="UP000559256">
    <property type="component" value="Unassembled WGS sequence"/>
</dbReference>
<feature type="transmembrane region" description="Helical" evidence="2">
    <location>
        <begin position="211"/>
        <end position="231"/>
    </location>
</feature>
<keyword evidence="2" id="KW-1133">Transmembrane helix</keyword>
<protein>
    <submittedName>
        <fullName evidence="3">Uncharacterized protein</fullName>
    </submittedName>
</protein>
<feature type="transmembrane region" description="Helical" evidence="2">
    <location>
        <begin position="85"/>
        <end position="114"/>
    </location>
</feature>
<keyword evidence="2" id="KW-0812">Transmembrane</keyword>
<evidence type="ECO:0000313" key="4">
    <source>
        <dbReference type="Proteomes" id="UP000559256"/>
    </source>
</evidence>
<dbReference type="OrthoDB" id="2751465at2759"/>
<evidence type="ECO:0000256" key="2">
    <source>
        <dbReference type="SAM" id="Phobius"/>
    </source>
</evidence>
<evidence type="ECO:0000313" key="3">
    <source>
        <dbReference type="EMBL" id="KAF5344475.1"/>
    </source>
</evidence>
<accession>A0A8H5CML2</accession>
<keyword evidence="2" id="KW-0472">Membrane</keyword>
<feature type="transmembrane region" description="Helical" evidence="2">
    <location>
        <begin position="126"/>
        <end position="148"/>
    </location>
</feature>
<feature type="transmembrane region" description="Helical" evidence="2">
    <location>
        <begin position="168"/>
        <end position="190"/>
    </location>
</feature>
<feature type="transmembrane region" description="Helical" evidence="2">
    <location>
        <begin position="48"/>
        <end position="65"/>
    </location>
</feature>
<keyword evidence="4" id="KW-1185">Reference proteome</keyword>
<comment type="caution">
    <text evidence="3">The sequence shown here is derived from an EMBL/GenBank/DDBJ whole genome shotgun (WGS) entry which is preliminary data.</text>
</comment>
<reference evidence="3 4" key="1">
    <citation type="journal article" date="2020" name="ISME J.">
        <title>Uncovering the hidden diversity of litter-decomposition mechanisms in mushroom-forming fungi.</title>
        <authorList>
            <person name="Floudas D."/>
            <person name="Bentzer J."/>
            <person name="Ahren D."/>
            <person name="Johansson T."/>
            <person name="Persson P."/>
            <person name="Tunlid A."/>
        </authorList>
    </citation>
    <scope>NUCLEOTIDE SEQUENCE [LARGE SCALE GENOMIC DNA]</scope>
    <source>
        <strain evidence="3 4">CBS 291.85</strain>
    </source>
</reference>
<dbReference type="AlphaFoldDB" id="A0A8H5CML2"/>
<sequence length="362" mass="40151">MALSLSGTFIVALFLESILYGAYIILFVASLTIIWARYKRTKELNKSLLTVTIVLFTLVTWHLIVETIRLISAFKNPTTAEADIFYANFTTTLSIVETSLFLSVTTLSDAFLLYRCAVVWGYYKPLVAFLCLVFLGDLGCGIGATVQLKEVDASQTLFVATQGPVTEAFYALTLSMNGLCTGLIALRIWLNQRELAKAIGSMAPMARLNQVTIIVIESGALVFATLVMSEILYASHQLQPFLVFFNITPPVILNIITAQGLAFSLILVRISLGFTPDGTRRDGNLSRVRFRGKKSQTLPPTSAFELQSPIERSREKRSSTIGTPDTKTTATFNDYMFGEEGILTSQWKEEKETEEIHEAQAY</sequence>
<gene>
    <name evidence="3" type="ORF">D9758_014140</name>
</gene>
<organism evidence="3 4">
    <name type="scientific">Tetrapyrgos nigripes</name>
    <dbReference type="NCBI Taxonomy" id="182062"/>
    <lineage>
        <taxon>Eukaryota</taxon>
        <taxon>Fungi</taxon>
        <taxon>Dikarya</taxon>
        <taxon>Basidiomycota</taxon>
        <taxon>Agaricomycotina</taxon>
        <taxon>Agaricomycetes</taxon>
        <taxon>Agaricomycetidae</taxon>
        <taxon>Agaricales</taxon>
        <taxon>Marasmiineae</taxon>
        <taxon>Marasmiaceae</taxon>
        <taxon>Tetrapyrgos</taxon>
    </lineage>
</organism>
<dbReference type="EMBL" id="JAACJM010000124">
    <property type="protein sequence ID" value="KAF5344475.1"/>
    <property type="molecule type" value="Genomic_DNA"/>
</dbReference>
<name>A0A8H5CML2_9AGAR</name>
<feature type="transmembrane region" description="Helical" evidence="2">
    <location>
        <begin position="12"/>
        <end position="36"/>
    </location>
</feature>
<proteinExistence type="predicted"/>
<feature type="region of interest" description="Disordered" evidence="1">
    <location>
        <begin position="298"/>
        <end position="325"/>
    </location>
</feature>
<evidence type="ECO:0000256" key="1">
    <source>
        <dbReference type="SAM" id="MobiDB-lite"/>
    </source>
</evidence>
<feature type="transmembrane region" description="Helical" evidence="2">
    <location>
        <begin position="251"/>
        <end position="272"/>
    </location>
</feature>